<proteinExistence type="predicted"/>
<gene>
    <name evidence="1" type="ORF">LRS13_16630</name>
</gene>
<protein>
    <submittedName>
        <fullName evidence="1">Uncharacterized protein</fullName>
    </submittedName>
</protein>
<sequence>MSGSTCSWCGVHIDPDDGYRAAEPTGERVAAFCRLEHVVPWAMQGAHWEPGRLLAEPTRGLGRCAWCAEPLDDAPVFLVRHRGEHRIGDAFCTVTHLSEWAKAGGRWRTEA</sequence>
<name>A0ABY5PCB3_9ACTN</name>
<evidence type="ECO:0000313" key="1">
    <source>
        <dbReference type="EMBL" id="UUY02323.1"/>
    </source>
</evidence>
<dbReference type="EMBL" id="CP088295">
    <property type="protein sequence ID" value="UUY02323.1"/>
    <property type="molecule type" value="Genomic_DNA"/>
</dbReference>
<dbReference type="Proteomes" id="UP001058860">
    <property type="component" value="Chromosome"/>
</dbReference>
<reference evidence="2" key="1">
    <citation type="submission" date="2021-11" db="EMBL/GenBank/DDBJ databases">
        <title>Cultivation dependent microbiological survey of springs from the worlds oldest radium mine currently devoted to the extraction of radon-saturated water.</title>
        <authorList>
            <person name="Kapinusova G."/>
            <person name="Smrhova T."/>
            <person name="Strejcek M."/>
            <person name="Suman J."/>
            <person name="Jani K."/>
            <person name="Pajer P."/>
            <person name="Uhlik O."/>
        </authorList>
    </citation>
    <scope>NUCLEOTIDE SEQUENCE [LARGE SCALE GENOMIC DNA]</scope>
    <source>
        <strain evidence="2">J379</strain>
    </source>
</reference>
<keyword evidence="2" id="KW-1185">Reference proteome</keyword>
<accession>A0ABY5PCB3</accession>
<evidence type="ECO:0000313" key="2">
    <source>
        <dbReference type="Proteomes" id="UP001058860"/>
    </source>
</evidence>
<organism evidence="1 2">
    <name type="scientific">Svornostia abyssi</name>
    <dbReference type="NCBI Taxonomy" id="2898438"/>
    <lineage>
        <taxon>Bacteria</taxon>
        <taxon>Bacillati</taxon>
        <taxon>Actinomycetota</taxon>
        <taxon>Thermoleophilia</taxon>
        <taxon>Solirubrobacterales</taxon>
        <taxon>Baekduiaceae</taxon>
        <taxon>Svornostia</taxon>
    </lineage>
</organism>
<dbReference type="RefSeq" id="WP_353862851.1">
    <property type="nucleotide sequence ID" value="NZ_CP088295.1"/>
</dbReference>